<protein>
    <submittedName>
        <fullName evidence="2">Uncharacterized protein</fullName>
    </submittedName>
</protein>
<reference evidence="3" key="1">
    <citation type="submission" date="2017-09" db="EMBL/GenBank/DDBJ databases">
        <title>Depth-based differentiation of microbial function through sediment-hosted aquifers and enrichment of novel symbionts in the deep terrestrial subsurface.</title>
        <authorList>
            <person name="Probst A.J."/>
            <person name="Ladd B."/>
            <person name="Jarett J.K."/>
            <person name="Geller-Mcgrath D.E."/>
            <person name="Sieber C.M.K."/>
            <person name="Emerson J.B."/>
            <person name="Anantharaman K."/>
            <person name="Thomas B.C."/>
            <person name="Malmstrom R."/>
            <person name="Stieglmeier M."/>
            <person name="Klingl A."/>
            <person name="Woyke T."/>
            <person name="Ryan C.M."/>
            <person name="Banfield J.F."/>
        </authorList>
    </citation>
    <scope>NUCLEOTIDE SEQUENCE [LARGE SCALE GENOMIC DNA]</scope>
</reference>
<evidence type="ECO:0000256" key="1">
    <source>
        <dbReference type="SAM" id="Coils"/>
    </source>
</evidence>
<sequence>MFERERVKQEKINTMDPEVQKEIYLKSVGFAAADFVFDRIEECIFGEENKQTFFEKVDKFHNTFETVTDLSNRQNFLNECREFEDKIEETADEQEKQTLNQSFQTYKNEWGKQTKRETEDREIRDKFKTLLKNLVS</sequence>
<feature type="coiled-coil region" evidence="1">
    <location>
        <begin position="73"/>
        <end position="100"/>
    </location>
</feature>
<dbReference type="EMBL" id="PFGY01000048">
    <property type="protein sequence ID" value="PIW76350.1"/>
    <property type="molecule type" value="Genomic_DNA"/>
</dbReference>
<proteinExistence type="predicted"/>
<evidence type="ECO:0000313" key="3">
    <source>
        <dbReference type="Proteomes" id="UP000229561"/>
    </source>
</evidence>
<accession>A0A2M7IIJ6</accession>
<dbReference type="AlphaFoldDB" id="A0A2M7IIJ6"/>
<organism evidence="2 3">
    <name type="scientific">Candidatus Portnoybacteria bacterium CG_4_8_14_3_um_filter_40_10</name>
    <dbReference type="NCBI Taxonomy" id="1974801"/>
    <lineage>
        <taxon>Bacteria</taxon>
        <taxon>Candidatus Portnoyibacteriota</taxon>
    </lineage>
</organism>
<name>A0A2M7IIJ6_9BACT</name>
<dbReference type="Proteomes" id="UP000229561">
    <property type="component" value="Unassembled WGS sequence"/>
</dbReference>
<keyword evidence="1" id="KW-0175">Coiled coil</keyword>
<comment type="caution">
    <text evidence="2">The sequence shown here is derived from an EMBL/GenBank/DDBJ whole genome shotgun (WGS) entry which is preliminary data.</text>
</comment>
<gene>
    <name evidence="2" type="ORF">CO001_01820</name>
</gene>
<evidence type="ECO:0000313" key="2">
    <source>
        <dbReference type="EMBL" id="PIW76350.1"/>
    </source>
</evidence>